<sequence length="421" mass="46768">MTFTPERARAQFGALSQHYQDKPVIFFDGPGGSQVSRGVLDNMTGYLGSYNANLGGHYFSSKVTEQVMHNARESVRALLNAPAPDNIVFGMNMTSLTFHLSRIISRDWQPGDEIIVTALDHYANVSSWQQAAEDKQAIVHHIPLRPEDCSLDTERLCAQITDKTRLVAVTHASNVTGSVVDIRAITAAARRVGAQVYVDAVHYAPHNLIDVQALGCDFLVCSAYKFFGPHIGMAYIAPQWLQRLRPYKVEPATDSGPGRFETGTQSFEGLAGVTAAIDYLAQWGTPNAPLRQRLEESFAAYHRHEEDLCRYFLQRLRQLDGVRLYGHPEADSTRRTPTFALTFTDFSPEQIAMLLGQHNICAGSGHFYAQGLIRQLNLQERGGVLRIGMMHYNTRQEIDRLFEVLEDALATADSPAAVSGR</sequence>
<organism evidence="3 4">
    <name type="scientific">Serratia rubidaea</name>
    <name type="common">Serratia marinorubra</name>
    <dbReference type="NCBI Taxonomy" id="61652"/>
    <lineage>
        <taxon>Bacteria</taxon>
        <taxon>Pseudomonadati</taxon>
        <taxon>Pseudomonadota</taxon>
        <taxon>Gammaproteobacteria</taxon>
        <taxon>Enterobacterales</taxon>
        <taxon>Yersiniaceae</taxon>
        <taxon>Serratia</taxon>
    </lineage>
</organism>
<dbReference type="AlphaFoldDB" id="A0A448SUP7"/>
<dbReference type="EMBL" id="LR134493">
    <property type="protein sequence ID" value="VEI71454.1"/>
    <property type="molecule type" value="Genomic_DNA"/>
</dbReference>
<dbReference type="GO" id="GO:0031071">
    <property type="term" value="F:cysteine desulfurase activity"/>
    <property type="evidence" value="ECO:0007669"/>
    <property type="project" value="UniProtKB-EC"/>
</dbReference>
<dbReference type="Gene3D" id="3.90.1150.10">
    <property type="entry name" value="Aspartate Aminotransferase, domain 1"/>
    <property type="match status" value="1"/>
</dbReference>
<evidence type="ECO:0000313" key="3">
    <source>
        <dbReference type="EMBL" id="VEI71454.1"/>
    </source>
</evidence>
<evidence type="ECO:0000256" key="1">
    <source>
        <dbReference type="ARBA" id="ARBA00022898"/>
    </source>
</evidence>
<dbReference type="InterPro" id="IPR000192">
    <property type="entry name" value="Aminotrans_V_dom"/>
</dbReference>
<feature type="domain" description="Aminotransferase class V" evidence="2">
    <location>
        <begin position="25"/>
        <end position="401"/>
    </location>
</feature>
<dbReference type="NCBIfam" id="TIGR01976">
    <property type="entry name" value="am_tr_V_VC1184"/>
    <property type="match status" value="1"/>
</dbReference>
<dbReference type="InterPro" id="IPR015422">
    <property type="entry name" value="PyrdxlP-dep_Trfase_small"/>
</dbReference>
<dbReference type="Pfam" id="PF00266">
    <property type="entry name" value="Aminotran_5"/>
    <property type="match status" value="1"/>
</dbReference>
<dbReference type="EC" id="2.8.1.7" evidence="3"/>
<accession>A0A448SUP7</accession>
<dbReference type="RefSeq" id="WP_126533020.1">
    <property type="nucleotide sequence ID" value="NZ_LR134493.1"/>
</dbReference>
<keyword evidence="3" id="KW-0808">Transferase</keyword>
<dbReference type="PANTHER" id="PTHR43586:SF21">
    <property type="entry name" value="PYRIDOXAL PHOSPHATE (PLP)-DEPENDENT ASPARTATE AMINOTRANSFERASE SUPERFAMILY"/>
    <property type="match status" value="1"/>
</dbReference>
<evidence type="ECO:0000313" key="4">
    <source>
        <dbReference type="Proteomes" id="UP000281904"/>
    </source>
</evidence>
<dbReference type="Gene3D" id="3.40.640.10">
    <property type="entry name" value="Type I PLP-dependent aspartate aminotransferase-like (Major domain)"/>
    <property type="match status" value="1"/>
</dbReference>
<proteinExistence type="predicted"/>
<evidence type="ECO:0000259" key="2">
    <source>
        <dbReference type="Pfam" id="PF00266"/>
    </source>
</evidence>
<dbReference type="Proteomes" id="UP000281904">
    <property type="component" value="Chromosome"/>
</dbReference>
<keyword evidence="1" id="KW-0663">Pyridoxal phosphate</keyword>
<dbReference type="InterPro" id="IPR011340">
    <property type="entry name" value="Cys_dSase-rel"/>
</dbReference>
<dbReference type="PANTHER" id="PTHR43586">
    <property type="entry name" value="CYSTEINE DESULFURASE"/>
    <property type="match status" value="1"/>
</dbReference>
<dbReference type="SUPFAM" id="SSF53383">
    <property type="entry name" value="PLP-dependent transferases"/>
    <property type="match status" value="1"/>
</dbReference>
<gene>
    <name evidence="3" type="primary">csd</name>
    <name evidence="3" type="ORF">NCTC10036_04349</name>
</gene>
<reference evidence="3 4" key="1">
    <citation type="submission" date="2018-12" db="EMBL/GenBank/DDBJ databases">
        <authorList>
            <consortium name="Pathogen Informatics"/>
        </authorList>
    </citation>
    <scope>NUCLEOTIDE SEQUENCE [LARGE SCALE GENOMIC DNA]</scope>
    <source>
        <strain evidence="3 4">NCTC10036</strain>
    </source>
</reference>
<protein>
    <submittedName>
        <fullName evidence="3">Probable cysteine desulfurase</fullName>
        <ecNumber evidence="3">2.8.1.7</ecNumber>
    </submittedName>
</protein>
<dbReference type="InterPro" id="IPR015421">
    <property type="entry name" value="PyrdxlP-dep_Trfase_major"/>
</dbReference>
<name>A0A448SUP7_SERRU</name>
<dbReference type="InterPro" id="IPR015424">
    <property type="entry name" value="PyrdxlP-dep_Trfase"/>
</dbReference>